<dbReference type="AlphaFoldDB" id="A0A369KGJ4"/>
<feature type="compositionally biased region" description="Low complexity" evidence="1">
    <location>
        <begin position="308"/>
        <end position="323"/>
    </location>
</feature>
<organism evidence="2 3">
    <name type="scientific">Hypsizygus marmoreus</name>
    <name type="common">White beech mushroom</name>
    <name type="synonym">Agaricus marmoreus</name>
    <dbReference type="NCBI Taxonomy" id="39966"/>
    <lineage>
        <taxon>Eukaryota</taxon>
        <taxon>Fungi</taxon>
        <taxon>Dikarya</taxon>
        <taxon>Basidiomycota</taxon>
        <taxon>Agaricomycotina</taxon>
        <taxon>Agaricomycetes</taxon>
        <taxon>Agaricomycetidae</taxon>
        <taxon>Agaricales</taxon>
        <taxon>Tricholomatineae</taxon>
        <taxon>Lyophyllaceae</taxon>
        <taxon>Hypsizygus</taxon>
    </lineage>
</organism>
<dbReference type="STRING" id="39966.A0A369KGJ4"/>
<feature type="region of interest" description="Disordered" evidence="1">
    <location>
        <begin position="302"/>
        <end position="333"/>
    </location>
</feature>
<feature type="compositionally biased region" description="Acidic residues" evidence="1">
    <location>
        <begin position="638"/>
        <end position="657"/>
    </location>
</feature>
<feature type="region of interest" description="Disordered" evidence="1">
    <location>
        <begin position="1"/>
        <end position="43"/>
    </location>
</feature>
<evidence type="ECO:0000256" key="1">
    <source>
        <dbReference type="SAM" id="MobiDB-lite"/>
    </source>
</evidence>
<feature type="compositionally biased region" description="Basic and acidic residues" evidence="1">
    <location>
        <begin position="580"/>
        <end position="595"/>
    </location>
</feature>
<feature type="region of interest" description="Disordered" evidence="1">
    <location>
        <begin position="153"/>
        <end position="223"/>
    </location>
</feature>
<feature type="compositionally biased region" description="Low complexity" evidence="1">
    <location>
        <begin position="986"/>
        <end position="997"/>
    </location>
</feature>
<feature type="compositionally biased region" description="Pro residues" evidence="1">
    <location>
        <begin position="175"/>
        <end position="186"/>
    </location>
</feature>
<dbReference type="EMBL" id="LUEZ02000009">
    <property type="protein sequence ID" value="RDB30036.1"/>
    <property type="molecule type" value="Genomic_DNA"/>
</dbReference>
<accession>A0A369KGJ4</accession>
<feature type="region of interest" description="Disordered" evidence="1">
    <location>
        <begin position="1092"/>
        <end position="1180"/>
    </location>
</feature>
<feature type="region of interest" description="Disordered" evidence="1">
    <location>
        <begin position="563"/>
        <end position="657"/>
    </location>
</feature>
<evidence type="ECO:0000313" key="3">
    <source>
        <dbReference type="Proteomes" id="UP000076154"/>
    </source>
</evidence>
<feature type="compositionally biased region" description="Acidic residues" evidence="1">
    <location>
        <begin position="618"/>
        <end position="631"/>
    </location>
</feature>
<keyword evidence="3" id="KW-1185">Reference proteome</keyword>
<evidence type="ECO:0000313" key="2">
    <source>
        <dbReference type="EMBL" id="RDB30036.1"/>
    </source>
</evidence>
<feature type="region of interest" description="Disordered" evidence="1">
    <location>
        <begin position="806"/>
        <end position="1070"/>
    </location>
</feature>
<sequence>MEPTQEQDRVQSTPMKTPSKKSRYASEYAQPGCGPTLRPIVPLHKNASPSMRMAARKRAEAARAAADAKAAEERENEEDVAPDDAISQFDFLRADLGSLPLPEQLNSRYAPMYAPQHDYPGFDVYHDAPMSYPPYSVFHPSYYSGMGMFPPPHDVSAPPPSRQGSVQPHSRHVSPMPPPSMPPGIPLPSRQRSNEPGGRHQTHGRSLSPVASRALHPPPTTMRPPSCHAIVESVAPGELASIPEERDCAPPARPPLVPSEILDKMGFEPLPVPPSAGMASTNAVVDVSVTSDSVLTAAEPTGTLTMDVDPAPTMPTAVPPADDSGNDPAEQSRVPLDPIASEDATRSFFKTISSLFRDFSDKNNIEADLLLEKFFHHQAATGQRDLWLMYQAYFARNAFEEVEDHVEHLKLRSPGAVVTPSNVTAAECFGTFVARYPDTFRHILDGYFEIGQLNREEGSTEPRDREFKNTFDRLRSIVTDAASVWGFESVIGMCGNTIHEDDALRVWFETPSSKGFTRTKLLMDRRAIAQHFQLSVYENASRSAAEDTATRRGTLVALGDLLNVRDDPQTSDVKGKGKGRSGDGSRDAVSPKEEDGYVTAGENQADEQENTPGNAAHDDEEGHEEREEDNDSAMAVAEEGDDEEAYEEEEEEEDDYYEDEFEENVGFDGVKYEGQVKFIRGTFADRMDEAGARGSHGQLAWLMMAFRCILAKVRIVDWPEGVPLPGIPLPPAKGSTVPKGKKGIKHLSREAVSILYNSLKAGRGPSFIWDPANHKATVTGKFPIILGELPGPGSEHQYPRRLFFQGKGIPPIEDRGHPNRRRVMPVQPAPVADRPAAGTSRGSSKPSAAATTVKRKREASPARTASKIRVKEETRTSKPVPVRNAEVISVGSSTSSAPLAAGVRSRSKPSIPKGESVPPASLDEEYEVVEVQPSRLYNTRSKRRAPPTESREDDTKNAAREPTPAAAPKAKKRLAALAAAPPPAPSSRGQSAAPAGPLVNARQSAETQPRGQVAREPAQEDVSSVGSELAGGGPRTRGVYDDDNDGYGAEAAVVDNPASRFQRGRGYEPVDYAPYYSDGYYAYPPPDLRAAYRFPGPPNQGYAPPLRHGYTPPAGYRGDFRPPASYPPAHQSGERRGYPGQYRDVAYLPRRRYPGHDQDIEMDGESNGGPSRGEHSEESR</sequence>
<proteinExistence type="predicted"/>
<gene>
    <name evidence="2" type="ORF">Hypma_013860</name>
</gene>
<name>A0A369KGJ4_HYPMA</name>
<dbReference type="InParanoid" id="A0A369KGJ4"/>
<dbReference type="OrthoDB" id="3065331at2759"/>
<feature type="compositionally biased region" description="Polar residues" evidence="1">
    <location>
        <begin position="840"/>
        <end position="850"/>
    </location>
</feature>
<feature type="compositionally biased region" description="Polar residues" evidence="1">
    <location>
        <begin position="1001"/>
        <end position="1010"/>
    </location>
</feature>
<dbReference type="Proteomes" id="UP000076154">
    <property type="component" value="Unassembled WGS sequence"/>
</dbReference>
<reference evidence="2" key="1">
    <citation type="submission" date="2018-04" db="EMBL/GenBank/DDBJ databases">
        <title>Whole genome sequencing of Hypsizygus marmoreus.</title>
        <authorList>
            <person name="Choi I.-G."/>
            <person name="Min B."/>
            <person name="Kim J.-G."/>
            <person name="Kim S."/>
            <person name="Oh Y.-L."/>
            <person name="Kong W.-S."/>
            <person name="Park H."/>
            <person name="Jeong J."/>
            <person name="Song E.-S."/>
        </authorList>
    </citation>
    <scope>NUCLEOTIDE SEQUENCE [LARGE SCALE GENOMIC DNA]</scope>
    <source>
        <strain evidence="2">51987-8</strain>
    </source>
</reference>
<comment type="caution">
    <text evidence="2">The sequence shown here is derived from an EMBL/GenBank/DDBJ whole genome shotgun (WGS) entry which is preliminary data.</text>
</comment>
<feature type="compositionally biased region" description="Basic and acidic residues" evidence="1">
    <location>
        <begin position="949"/>
        <end position="959"/>
    </location>
</feature>
<protein>
    <submittedName>
        <fullName evidence="2">Uncharacterized protein</fullName>
    </submittedName>
</protein>